<dbReference type="EMBL" id="BPLR01021460">
    <property type="protein sequence ID" value="GIX89900.1"/>
    <property type="molecule type" value="Genomic_DNA"/>
</dbReference>
<gene>
    <name evidence="2" type="ORF">CEXT_346731</name>
</gene>
<dbReference type="Proteomes" id="UP001054945">
    <property type="component" value="Unassembled WGS sequence"/>
</dbReference>
<proteinExistence type="predicted"/>
<feature type="compositionally biased region" description="Basic residues" evidence="1">
    <location>
        <begin position="85"/>
        <end position="94"/>
    </location>
</feature>
<feature type="compositionally biased region" description="Polar residues" evidence="1">
    <location>
        <begin position="8"/>
        <end position="17"/>
    </location>
</feature>
<accession>A0AAV4P1M5</accession>
<evidence type="ECO:0000313" key="3">
    <source>
        <dbReference type="Proteomes" id="UP001054945"/>
    </source>
</evidence>
<dbReference type="AlphaFoldDB" id="A0AAV4P1M5"/>
<reference evidence="2 3" key="1">
    <citation type="submission" date="2021-06" db="EMBL/GenBank/DDBJ databases">
        <title>Caerostris extrusa draft genome.</title>
        <authorList>
            <person name="Kono N."/>
            <person name="Arakawa K."/>
        </authorList>
    </citation>
    <scope>NUCLEOTIDE SEQUENCE [LARGE SCALE GENOMIC DNA]</scope>
</reference>
<evidence type="ECO:0000313" key="2">
    <source>
        <dbReference type="EMBL" id="GIX89900.1"/>
    </source>
</evidence>
<organism evidence="2 3">
    <name type="scientific">Caerostris extrusa</name>
    <name type="common">Bark spider</name>
    <name type="synonym">Caerostris bankana</name>
    <dbReference type="NCBI Taxonomy" id="172846"/>
    <lineage>
        <taxon>Eukaryota</taxon>
        <taxon>Metazoa</taxon>
        <taxon>Ecdysozoa</taxon>
        <taxon>Arthropoda</taxon>
        <taxon>Chelicerata</taxon>
        <taxon>Arachnida</taxon>
        <taxon>Araneae</taxon>
        <taxon>Araneomorphae</taxon>
        <taxon>Entelegynae</taxon>
        <taxon>Araneoidea</taxon>
        <taxon>Araneidae</taxon>
        <taxon>Caerostris</taxon>
    </lineage>
</organism>
<sequence length="94" mass="10592">MRNLISRIASQTTADSSETPEKMPDRNASRIFARSDEQLLISSQAALSPDWIKKSWGHFDATELKHPGHPFRKQSHVNVQGSNKPSRHSKRPSS</sequence>
<feature type="region of interest" description="Disordered" evidence="1">
    <location>
        <begin position="1"/>
        <end position="28"/>
    </location>
</feature>
<feature type="compositionally biased region" description="Basic and acidic residues" evidence="1">
    <location>
        <begin position="19"/>
        <end position="28"/>
    </location>
</feature>
<feature type="region of interest" description="Disordered" evidence="1">
    <location>
        <begin position="63"/>
        <end position="94"/>
    </location>
</feature>
<comment type="caution">
    <text evidence="2">The sequence shown here is derived from an EMBL/GenBank/DDBJ whole genome shotgun (WGS) entry which is preliminary data.</text>
</comment>
<evidence type="ECO:0000256" key="1">
    <source>
        <dbReference type="SAM" id="MobiDB-lite"/>
    </source>
</evidence>
<name>A0AAV4P1M5_CAEEX</name>
<protein>
    <submittedName>
        <fullName evidence="2">Uncharacterized protein</fullName>
    </submittedName>
</protein>
<keyword evidence="3" id="KW-1185">Reference proteome</keyword>